<dbReference type="GO" id="GO:0030424">
    <property type="term" value="C:axon"/>
    <property type="evidence" value="ECO:0007669"/>
    <property type="project" value="TreeGrafter"/>
</dbReference>
<organism evidence="2 3">
    <name type="scientific">Steinernema hermaphroditum</name>
    <dbReference type="NCBI Taxonomy" id="289476"/>
    <lineage>
        <taxon>Eukaryota</taxon>
        <taxon>Metazoa</taxon>
        <taxon>Ecdysozoa</taxon>
        <taxon>Nematoda</taxon>
        <taxon>Chromadorea</taxon>
        <taxon>Rhabditida</taxon>
        <taxon>Tylenchina</taxon>
        <taxon>Panagrolaimomorpha</taxon>
        <taxon>Strongyloidoidea</taxon>
        <taxon>Steinernematidae</taxon>
        <taxon>Steinernema</taxon>
    </lineage>
</organism>
<dbReference type="PANTHER" id="PTHR34722:SF3">
    <property type="entry name" value="HOMOLOG OF ODR-2 (TWO)"/>
    <property type="match status" value="1"/>
</dbReference>
<dbReference type="Pfam" id="PF06579">
    <property type="entry name" value="Ly-6_related"/>
    <property type="match status" value="1"/>
</dbReference>
<dbReference type="PANTHER" id="PTHR34722">
    <property type="entry name" value="HOMOLOG OF ODR-2 (TWO)-RELATED"/>
    <property type="match status" value="1"/>
</dbReference>
<dbReference type="GO" id="GO:1990834">
    <property type="term" value="P:response to odorant"/>
    <property type="evidence" value="ECO:0007669"/>
    <property type="project" value="TreeGrafter"/>
</dbReference>
<feature type="chain" id="PRO_5041323030" evidence="1">
    <location>
        <begin position="22"/>
        <end position="276"/>
    </location>
</feature>
<accession>A0AA39LUM1</accession>
<reference evidence="2" key="1">
    <citation type="submission" date="2023-06" db="EMBL/GenBank/DDBJ databases">
        <title>Genomic analysis of the entomopathogenic nematode Steinernema hermaphroditum.</title>
        <authorList>
            <person name="Schwarz E.M."/>
            <person name="Heppert J.K."/>
            <person name="Baniya A."/>
            <person name="Schwartz H.T."/>
            <person name="Tan C.-H."/>
            <person name="Antoshechkin I."/>
            <person name="Sternberg P.W."/>
            <person name="Goodrich-Blair H."/>
            <person name="Dillman A.R."/>
        </authorList>
    </citation>
    <scope>NUCLEOTIDE SEQUENCE</scope>
    <source>
        <strain evidence="2">PS9179</strain>
        <tissue evidence="2">Whole animal</tissue>
    </source>
</reference>
<proteinExistence type="predicted"/>
<dbReference type="InterPro" id="IPR010558">
    <property type="entry name" value="Ly-6-related"/>
</dbReference>
<comment type="caution">
    <text evidence="2">The sequence shown here is derived from an EMBL/GenBank/DDBJ whole genome shotgun (WGS) entry which is preliminary data.</text>
</comment>
<evidence type="ECO:0000313" key="3">
    <source>
        <dbReference type="Proteomes" id="UP001175271"/>
    </source>
</evidence>
<protein>
    <submittedName>
        <fullName evidence="2">Uncharacterized protein</fullName>
    </submittedName>
</protein>
<dbReference type="AlphaFoldDB" id="A0AA39LUM1"/>
<dbReference type="GO" id="GO:0042048">
    <property type="term" value="P:olfactory behavior"/>
    <property type="evidence" value="ECO:0007669"/>
    <property type="project" value="TreeGrafter"/>
</dbReference>
<feature type="signal peptide" evidence="1">
    <location>
        <begin position="1"/>
        <end position="21"/>
    </location>
</feature>
<keyword evidence="3" id="KW-1185">Reference proteome</keyword>
<name>A0AA39LUM1_9BILA</name>
<evidence type="ECO:0000313" key="2">
    <source>
        <dbReference type="EMBL" id="KAK0410237.1"/>
    </source>
</evidence>
<sequence>MKEPILLVLLVLEVAVERVVGSWRDRHPQTRQDRYCKSTFLECSILPSFTIPRQKRASRRDALNLVASTLQNARGAFLRLLVVVLPAMTTQFTKLFSFILANVHDPPPPSEQIAFRMQCHSCMSPYLEDQFMYISHLYRKPLAFSEKCDHNNFDDRYVRTKNCSDLCITLRMNDRVGGRRRYGYMRGCMSDILHYNHSVVRTHSSCYLVRLRDLFVSSDRYGFDTSDTVQLCTCFDNLCNAAASLQWRSLLWLGVVYAILQRILWPDGLLGIPPLL</sequence>
<dbReference type="GO" id="GO:0043025">
    <property type="term" value="C:neuronal cell body"/>
    <property type="evidence" value="ECO:0007669"/>
    <property type="project" value="TreeGrafter"/>
</dbReference>
<dbReference type="Proteomes" id="UP001175271">
    <property type="component" value="Unassembled WGS sequence"/>
</dbReference>
<gene>
    <name evidence="2" type="ORF">QR680_005019</name>
</gene>
<evidence type="ECO:0000256" key="1">
    <source>
        <dbReference type="SAM" id="SignalP"/>
    </source>
</evidence>
<dbReference type="EMBL" id="JAUCMV010000003">
    <property type="protein sequence ID" value="KAK0410237.1"/>
    <property type="molecule type" value="Genomic_DNA"/>
</dbReference>
<keyword evidence="1" id="KW-0732">Signal</keyword>